<name>A0A4Y2BLG1_ARAVE</name>
<evidence type="ECO:0000313" key="2">
    <source>
        <dbReference type="EMBL" id="GBL92459.1"/>
    </source>
</evidence>
<proteinExistence type="predicted"/>
<dbReference type="EMBL" id="BGPR01235853">
    <property type="protein sequence ID" value="GBL92459.1"/>
    <property type="molecule type" value="Genomic_DNA"/>
</dbReference>
<gene>
    <name evidence="2" type="ORF">AVEN_240051_1</name>
</gene>
<comment type="caution">
    <text evidence="2">The sequence shown here is derived from an EMBL/GenBank/DDBJ whole genome shotgun (WGS) entry which is preliminary data.</text>
</comment>
<dbReference type="AlphaFoldDB" id="A0A4Y2BLG1"/>
<reference evidence="2 3" key="1">
    <citation type="journal article" date="2019" name="Sci. Rep.">
        <title>Orb-weaving spider Araneus ventricosus genome elucidates the spidroin gene catalogue.</title>
        <authorList>
            <person name="Kono N."/>
            <person name="Nakamura H."/>
            <person name="Ohtoshi R."/>
            <person name="Moran D.A.P."/>
            <person name="Shinohara A."/>
            <person name="Yoshida Y."/>
            <person name="Fujiwara M."/>
            <person name="Mori M."/>
            <person name="Tomita M."/>
            <person name="Arakawa K."/>
        </authorList>
    </citation>
    <scope>NUCLEOTIDE SEQUENCE [LARGE SCALE GENOMIC DNA]</scope>
</reference>
<keyword evidence="3" id="KW-1185">Reference proteome</keyword>
<protein>
    <submittedName>
        <fullName evidence="2">Uncharacterized protein</fullName>
    </submittedName>
</protein>
<feature type="non-terminal residue" evidence="2">
    <location>
        <position position="1"/>
    </location>
</feature>
<evidence type="ECO:0000313" key="3">
    <source>
        <dbReference type="Proteomes" id="UP000499080"/>
    </source>
</evidence>
<feature type="region of interest" description="Disordered" evidence="1">
    <location>
        <begin position="1"/>
        <end position="40"/>
    </location>
</feature>
<dbReference type="Proteomes" id="UP000499080">
    <property type="component" value="Unassembled WGS sequence"/>
</dbReference>
<accession>A0A4Y2BLG1</accession>
<sequence>GYLGVVKPVTPKEDVPLRGSTYRLSTGDVRKAPLQSRRAE</sequence>
<organism evidence="2 3">
    <name type="scientific">Araneus ventricosus</name>
    <name type="common">Orbweaver spider</name>
    <name type="synonym">Epeira ventricosa</name>
    <dbReference type="NCBI Taxonomy" id="182803"/>
    <lineage>
        <taxon>Eukaryota</taxon>
        <taxon>Metazoa</taxon>
        <taxon>Ecdysozoa</taxon>
        <taxon>Arthropoda</taxon>
        <taxon>Chelicerata</taxon>
        <taxon>Arachnida</taxon>
        <taxon>Araneae</taxon>
        <taxon>Araneomorphae</taxon>
        <taxon>Entelegynae</taxon>
        <taxon>Araneoidea</taxon>
        <taxon>Araneidae</taxon>
        <taxon>Araneus</taxon>
    </lineage>
</organism>
<evidence type="ECO:0000256" key="1">
    <source>
        <dbReference type="SAM" id="MobiDB-lite"/>
    </source>
</evidence>